<dbReference type="InterPro" id="IPR000515">
    <property type="entry name" value="MetI-like"/>
</dbReference>
<dbReference type="PANTHER" id="PTHR43848:SF2">
    <property type="entry name" value="PUTRESCINE TRANSPORT SYSTEM PERMEASE PROTEIN POTI"/>
    <property type="match status" value="1"/>
</dbReference>
<dbReference type="PANTHER" id="PTHR43848">
    <property type="entry name" value="PUTRESCINE TRANSPORT SYSTEM PERMEASE PROTEIN POTI"/>
    <property type="match status" value="1"/>
</dbReference>
<evidence type="ECO:0000256" key="8">
    <source>
        <dbReference type="RuleBase" id="RU363032"/>
    </source>
</evidence>
<evidence type="ECO:0000259" key="9">
    <source>
        <dbReference type="PROSITE" id="PS50928"/>
    </source>
</evidence>
<organism evidence="10 11">
    <name type="scientific">Shinella pollutisoli</name>
    <dbReference type="NCBI Taxonomy" id="2250594"/>
    <lineage>
        <taxon>Bacteria</taxon>
        <taxon>Pseudomonadati</taxon>
        <taxon>Pseudomonadota</taxon>
        <taxon>Alphaproteobacteria</taxon>
        <taxon>Hyphomicrobiales</taxon>
        <taxon>Rhizobiaceae</taxon>
        <taxon>Shinella</taxon>
    </lineage>
</organism>
<protein>
    <submittedName>
        <fullName evidence="10">ABC transporter permease</fullName>
    </submittedName>
</protein>
<dbReference type="Gene3D" id="1.10.3720.10">
    <property type="entry name" value="MetI-like"/>
    <property type="match status" value="1"/>
</dbReference>
<name>A0ABV7DAQ0_9HYPH</name>
<feature type="transmembrane region" description="Helical" evidence="8">
    <location>
        <begin position="256"/>
        <end position="275"/>
    </location>
</feature>
<evidence type="ECO:0000256" key="5">
    <source>
        <dbReference type="ARBA" id="ARBA00022692"/>
    </source>
</evidence>
<comment type="subcellular location">
    <subcellularLocation>
        <location evidence="1 8">Cell membrane</location>
        <topology evidence="1 8">Multi-pass membrane protein</topology>
    </subcellularLocation>
</comment>
<evidence type="ECO:0000256" key="4">
    <source>
        <dbReference type="ARBA" id="ARBA00022475"/>
    </source>
</evidence>
<accession>A0ABV7DAQ0</accession>
<evidence type="ECO:0000256" key="7">
    <source>
        <dbReference type="ARBA" id="ARBA00023136"/>
    </source>
</evidence>
<dbReference type="InterPro" id="IPR051789">
    <property type="entry name" value="Bact_Polyamine_Transport"/>
</dbReference>
<evidence type="ECO:0000256" key="6">
    <source>
        <dbReference type="ARBA" id="ARBA00022989"/>
    </source>
</evidence>
<reference evidence="11" key="1">
    <citation type="journal article" date="2019" name="Int. J. Syst. Evol. Microbiol.">
        <title>The Global Catalogue of Microorganisms (GCM) 10K type strain sequencing project: providing services to taxonomists for standard genome sequencing and annotation.</title>
        <authorList>
            <consortium name="The Broad Institute Genomics Platform"/>
            <consortium name="The Broad Institute Genome Sequencing Center for Infectious Disease"/>
            <person name="Wu L."/>
            <person name="Ma J."/>
        </authorList>
    </citation>
    <scope>NUCLEOTIDE SEQUENCE [LARGE SCALE GENOMIC DNA]</scope>
    <source>
        <strain evidence="11">KCTC 52677</strain>
    </source>
</reference>
<dbReference type="PROSITE" id="PS50928">
    <property type="entry name" value="ABC_TM1"/>
    <property type="match status" value="1"/>
</dbReference>
<keyword evidence="6 8" id="KW-1133">Transmembrane helix</keyword>
<evidence type="ECO:0000256" key="3">
    <source>
        <dbReference type="ARBA" id="ARBA00022448"/>
    </source>
</evidence>
<sequence length="280" mass="30503">MFRGFKTFRLWPTLFNAYGFLFLAFLYLPLGLILLYSFNANPINMAVWTGFTLDWYATIFGGAGVKGSFDAAFTEAPERIFAVVKNSFLVAVSAATISTVIGTVTAIALARYRFVGKRFYQALLILPMLVPDIVLGIALLVFFVGAGFQLSLLTIIIGHVTFLSSYVFVVVSTRLAGMDTTLEQASADLGAGPLTTFRRVTLPQIMPGVVGGFLLAFIISLDDVVITYFIAGVGSQTLPLFILAMMRRGLRPQITALAVLIILFSFVVATVGLLLRNRKP</sequence>
<proteinExistence type="inferred from homology"/>
<dbReference type="RefSeq" id="WP_257315882.1">
    <property type="nucleotide sequence ID" value="NZ_JANFDG010000015.1"/>
</dbReference>
<gene>
    <name evidence="10" type="ORF">ACFOHH_02710</name>
</gene>
<keyword evidence="3 8" id="KW-0813">Transport</keyword>
<evidence type="ECO:0000313" key="10">
    <source>
        <dbReference type="EMBL" id="MFC3072010.1"/>
    </source>
</evidence>
<keyword evidence="5 8" id="KW-0812">Transmembrane</keyword>
<feature type="domain" description="ABC transmembrane type-1" evidence="9">
    <location>
        <begin position="84"/>
        <end position="272"/>
    </location>
</feature>
<evidence type="ECO:0000313" key="11">
    <source>
        <dbReference type="Proteomes" id="UP001595377"/>
    </source>
</evidence>
<evidence type="ECO:0000256" key="1">
    <source>
        <dbReference type="ARBA" id="ARBA00004651"/>
    </source>
</evidence>
<dbReference type="CDD" id="cd06261">
    <property type="entry name" value="TM_PBP2"/>
    <property type="match status" value="1"/>
</dbReference>
<keyword evidence="4" id="KW-1003">Cell membrane</keyword>
<dbReference type="SUPFAM" id="SSF161098">
    <property type="entry name" value="MetI-like"/>
    <property type="match status" value="1"/>
</dbReference>
<evidence type="ECO:0000256" key="2">
    <source>
        <dbReference type="ARBA" id="ARBA00007069"/>
    </source>
</evidence>
<dbReference type="InterPro" id="IPR035906">
    <property type="entry name" value="MetI-like_sf"/>
</dbReference>
<comment type="similarity">
    <text evidence="2">Belongs to the binding-protein-dependent transport system permease family. CysTW subfamily.</text>
</comment>
<dbReference type="Pfam" id="PF00528">
    <property type="entry name" value="BPD_transp_1"/>
    <property type="match status" value="1"/>
</dbReference>
<comment type="caution">
    <text evidence="10">The sequence shown here is derived from an EMBL/GenBank/DDBJ whole genome shotgun (WGS) entry which is preliminary data.</text>
</comment>
<feature type="transmembrane region" description="Helical" evidence="8">
    <location>
        <begin position="88"/>
        <end position="110"/>
    </location>
</feature>
<feature type="transmembrane region" description="Helical" evidence="8">
    <location>
        <begin position="20"/>
        <end position="38"/>
    </location>
</feature>
<keyword evidence="11" id="KW-1185">Reference proteome</keyword>
<dbReference type="Proteomes" id="UP001595377">
    <property type="component" value="Unassembled WGS sequence"/>
</dbReference>
<dbReference type="EMBL" id="JBHRSP010000003">
    <property type="protein sequence ID" value="MFC3072010.1"/>
    <property type="molecule type" value="Genomic_DNA"/>
</dbReference>
<keyword evidence="7 8" id="KW-0472">Membrane</keyword>
<feature type="transmembrane region" description="Helical" evidence="8">
    <location>
        <begin position="150"/>
        <end position="171"/>
    </location>
</feature>
<feature type="transmembrane region" description="Helical" evidence="8">
    <location>
        <begin position="122"/>
        <end position="144"/>
    </location>
</feature>